<dbReference type="SMART" id="SM00054">
    <property type="entry name" value="EFh"/>
    <property type="match status" value="6"/>
</dbReference>
<dbReference type="InterPro" id="IPR018247">
    <property type="entry name" value="EF_Hand_1_Ca_BS"/>
</dbReference>
<dbReference type="Pfam" id="PF13499">
    <property type="entry name" value="EF-hand_7"/>
    <property type="match status" value="2"/>
</dbReference>
<dbReference type="PROSITE" id="PS00018">
    <property type="entry name" value="EF_HAND_1"/>
    <property type="match status" value="5"/>
</dbReference>
<evidence type="ECO:0000313" key="5">
    <source>
        <dbReference type="Proteomes" id="UP001489004"/>
    </source>
</evidence>
<feature type="domain" description="EF-hand" evidence="3">
    <location>
        <begin position="113"/>
        <end position="148"/>
    </location>
</feature>
<feature type="domain" description="EF-hand" evidence="3">
    <location>
        <begin position="214"/>
        <end position="249"/>
    </location>
</feature>
<organism evidence="4 5">
    <name type="scientific">[Myrmecia] bisecta</name>
    <dbReference type="NCBI Taxonomy" id="41462"/>
    <lineage>
        <taxon>Eukaryota</taxon>
        <taxon>Viridiplantae</taxon>
        <taxon>Chlorophyta</taxon>
        <taxon>core chlorophytes</taxon>
        <taxon>Trebouxiophyceae</taxon>
        <taxon>Trebouxiales</taxon>
        <taxon>Trebouxiaceae</taxon>
        <taxon>Myrmecia</taxon>
    </lineage>
</organism>
<dbReference type="InterPro" id="IPR003117">
    <property type="entry name" value="cAMP_dep_PK_reg_su_I/II_a/b"/>
</dbReference>
<evidence type="ECO:0000259" key="3">
    <source>
        <dbReference type="PROSITE" id="PS50222"/>
    </source>
</evidence>
<proteinExistence type="predicted"/>
<keyword evidence="5" id="KW-1185">Reference proteome</keyword>
<dbReference type="InterPro" id="IPR002048">
    <property type="entry name" value="EF_hand_dom"/>
</dbReference>
<dbReference type="Gene3D" id="1.20.890.10">
    <property type="entry name" value="cAMP-dependent protein kinase regulatory subunit, dimerization-anchoring domain"/>
    <property type="match status" value="1"/>
</dbReference>
<protein>
    <recommendedName>
        <fullName evidence="3">EF-hand domain-containing protein</fullName>
    </recommendedName>
</protein>
<sequence>MPGLYQQQLGIPPGFPAILKALARETLRAQPDNIYEFAARYFLQLVEDQKHGGGDYGDDAETGEAGGNRMASLSNSELEELVMQLFVAADKDNNGYLDRAEFKAALRSSDLNLSTKQIRWAMEEADENANGVVEYREFVPIMVQILQAMQAKEAALAAEQAIAQQAETLLLHGMPQAELEALILRTFQKSDTDGSGTLDRAEFKKCLLDADLGLSRKDVNALMSEIDVDGSGTIDYTEFLPLCFNILVERQKDEMLTNETLRSRSALENELLDSFQEADTQGTSLLPRATVKQVLQELSFQFLGLTNLQIVTILAQARTTPDGSVNYVAFAPVAAAMIHTMVDLLQQKQRADAILRFAQTGSAQAMRSMNPGQIKELMLAAFKEADVAASGTLSRDETITVLLSLGASELALSTSEVNALISAIDGNEDGQVQYAEVVDFMYDVLAHLEREAFIQSVAYTTGAAQEPILTS</sequence>
<dbReference type="EMBL" id="JALJOR010000019">
    <property type="protein sequence ID" value="KAK9803990.1"/>
    <property type="molecule type" value="Genomic_DNA"/>
</dbReference>
<dbReference type="InterPro" id="IPR011992">
    <property type="entry name" value="EF-hand-dom_pair"/>
</dbReference>
<feature type="domain" description="EF-hand" evidence="3">
    <location>
        <begin position="373"/>
        <end position="408"/>
    </location>
</feature>
<dbReference type="Pfam" id="PF02197">
    <property type="entry name" value="RIIa"/>
    <property type="match status" value="1"/>
</dbReference>
<feature type="domain" description="EF-hand" evidence="3">
    <location>
        <begin position="412"/>
        <end position="447"/>
    </location>
</feature>
<dbReference type="SUPFAM" id="SSF47473">
    <property type="entry name" value="EF-hand"/>
    <property type="match status" value="2"/>
</dbReference>
<dbReference type="Proteomes" id="UP001489004">
    <property type="component" value="Unassembled WGS sequence"/>
</dbReference>
<dbReference type="InterPro" id="IPR050145">
    <property type="entry name" value="Centrin_CML-like"/>
</dbReference>
<dbReference type="PANTHER" id="PTHR23050">
    <property type="entry name" value="CALCIUM BINDING PROTEIN"/>
    <property type="match status" value="1"/>
</dbReference>
<accession>A0AAW1P743</accession>
<evidence type="ECO:0000256" key="1">
    <source>
        <dbReference type="ARBA" id="ARBA00022737"/>
    </source>
</evidence>
<evidence type="ECO:0000256" key="2">
    <source>
        <dbReference type="ARBA" id="ARBA00022837"/>
    </source>
</evidence>
<reference evidence="4 5" key="1">
    <citation type="journal article" date="2024" name="Nat. Commun.">
        <title>Phylogenomics reveals the evolutionary origins of lichenization in chlorophyte algae.</title>
        <authorList>
            <person name="Puginier C."/>
            <person name="Libourel C."/>
            <person name="Otte J."/>
            <person name="Skaloud P."/>
            <person name="Haon M."/>
            <person name="Grisel S."/>
            <person name="Petersen M."/>
            <person name="Berrin J.G."/>
            <person name="Delaux P.M."/>
            <person name="Dal Grande F."/>
            <person name="Keller J."/>
        </authorList>
    </citation>
    <scope>NUCLEOTIDE SEQUENCE [LARGE SCALE GENOMIC DNA]</scope>
    <source>
        <strain evidence="4 5">SAG 2043</strain>
    </source>
</reference>
<keyword evidence="1" id="KW-0677">Repeat</keyword>
<comment type="caution">
    <text evidence="4">The sequence shown here is derived from an EMBL/GenBank/DDBJ whole genome shotgun (WGS) entry which is preliminary data.</text>
</comment>
<dbReference type="AlphaFoldDB" id="A0AAW1P743"/>
<dbReference type="SMART" id="SM00394">
    <property type="entry name" value="RIIa"/>
    <property type="match status" value="1"/>
</dbReference>
<dbReference type="SUPFAM" id="SSF47391">
    <property type="entry name" value="Dimerization-anchoring domain of cAMP-dependent PK regulatory subunit"/>
    <property type="match status" value="1"/>
</dbReference>
<dbReference type="Gene3D" id="1.10.238.10">
    <property type="entry name" value="EF-hand"/>
    <property type="match status" value="3"/>
</dbReference>
<dbReference type="CDD" id="cd22984">
    <property type="entry name" value="DD_CrRSP7-like"/>
    <property type="match status" value="1"/>
</dbReference>
<name>A0AAW1P743_9CHLO</name>
<feature type="domain" description="EF-hand" evidence="3">
    <location>
        <begin position="77"/>
        <end position="112"/>
    </location>
</feature>
<keyword evidence="2" id="KW-0106">Calcium</keyword>
<evidence type="ECO:0000313" key="4">
    <source>
        <dbReference type="EMBL" id="KAK9803990.1"/>
    </source>
</evidence>
<dbReference type="CDD" id="cd00051">
    <property type="entry name" value="EFh"/>
    <property type="match status" value="1"/>
</dbReference>
<feature type="domain" description="EF-hand" evidence="3">
    <location>
        <begin position="178"/>
        <end position="213"/>
    </location>
</feature>
<dbReference type="GO" id="GO:0005509">
    <property type="term" value="F:calcium ion binding"/>
    <property type="evidence" value="ECO:0007669"/>
    <property type="project" value="InterPro"/>
</dbReference>
<dbReference type="PROSITE" id="PS50222">
    <property type="entry name" value="EF_HAND_2"/>
    <property type="match status" value="6"/>
</dbReference>
<gene>
    <name evidence="4" type="ORF">WJX72_011083</name>
</gene>